<reference evidence="9" key="1">
    <citation type="journal article" date="2020" name="mSystems">
        <title>Genome- and Community-Level Interaction Insights into Carbon Utilization and Element Cycling Functions of Hydrothermarchaeota in Hydrothermal Sediment.</title>
        <authorList>
            <person name="Zhou Z."/>
            <person name="Liu Y."/>
            <person name="Xu W."/>
            <person name="Pan J."/>
            <person name="Luo Z.H."/>
            <person name="Li M."/>
        </authorList>
    </citation>
    <scope>NUCLEOTIDE SEQUENCE [LARGE SCALE GENOMIC DNA]</scope>
    <source>
        <strain evidence="9">SpSt-573</strain>
    </source>
</reference>
<dbReference type="Pfam" id="PF02786">
    <property type="entry name" value="CPSase_L_D2"/>
    <property type="match status" value="1"/>
</dbReference>
<keyword evidence="5" id="KW-0092">Biotin</keyword>
<evidence type="ECO:0000256" key="4">
    <source>
        <dbReference type="ARBA" id="ARBA00022840"/>
    </source>
</evidence>
<feature type="domain" description="Biotin carboxylation" evidence="8">
    <location>
        <begin position="1"/>
        <end position="443"/>
    </location>
</feature>
<sequence>MKILVANRGEIAIRIMRTCREFGLKSVAVYSEADKNALHVRYADEAVAIGQTPAAQSYLNGKAILQAALQVGAKAIHPGYGFLSENADFAREVEQNGLTFIGPTPEVLSLTGDKLAARKIAREAGLPVLAGSDVPLGESIPVNLAKQVQYPILIKAVSGGGGRGIRLVKNPEEFSFMLESAQKEALAAFGNDTVYLEQLVQSARHIEVQVLGDGQGDVICLGERECSIQRRHQKLIEEAPAPGLTDEQRNELYEYAIRLAKMLRYRSLGTVEFLMDEEGHFFFIEVNPRIQVEHTVTEMVTRTDLVGAQLELAVNGRMGYFQDQVTLQGWAIEARILAEDAENNFIPATGTVEYLHEPGGPGIRVDSALFTGMEITTDYDSMVAKVIAWGEDRDHAIRRLQRALVEYRLVGILTNIEFLQQILASEKFIGGNANTTYLDHFKLIPLRQESSIEEEVALAAALVTHHARKEAQKKAHGSIWLATAWREQMRGTP</sequence>
<dbReference type="InterPro" id="IPR011764">
    <property type="entry name" value="Biotin_carboxylation_dom"/>
</dbReference>
<dbReference type="SMART" id="SM00878">
    <property type="entry name" value="Biotin_carb_C"/>
    <property type="match status" value="1"/>
</dbReference>
<proteinExistence type="predicted"/>
<dbReference type="InterPro" id="IPR011054">
    <property type="entry name" value="Rudment_hybrid_motif"/>
</dbReference>
<dbReference type="EMBL" id="DSYK01000141">
    <property type="protein sequence ID" value="HGS20771.1"/>
    <property type="molecule type" value="Genomic_DNA"/>
</dbReference>
<dbReference type="Gene3D" id="3.30.470.20">
    <property type="entry name" value="ATP-grasp fold, B domain"/>
    <property type="match status" value="1"/>
</dbReference>
<evidence type="ECO:0000313" key="9">
    <source>
        <dbReference type="EMBL" id="HGS20771.1"/>
    </source>
</evidence>
<dbReference type="InterPro" id="IPR005481">
    <property type="entry name" value="BC-like_N"/>
</dbReference>
<evidence type="ECO:0000256" key="3">
    <source>
        <dbReference type="ARBA" id="ARBA00022741"/>
    </source>
</evidence>
<dbReference type="SUPFAM" id="SSF52440">
    <property type="entry name" value="PreATP-grasp domain"/>
    <property type="match status" value="1"/>
</dbReference>
<feature type="domain" description="ATP-grasp" evidence="7">
    <location>
        <begin position="118"/>
        <end position="314"/>
    </location>
</feature>
<dbReference type="SUPFAM" id="SSF51246">
    <property type="entry name" value="Rudiment single hybrid motif"/>
    <property type="match status" value="1"/>
</dbReference>
<evidence type="ECO:0000256" key="1">
    <source>
        <dbReference type="ARBA" id="ARBA00013263"/>
    </source>
</evidence>
<dbReference type="PANTHER" id="PTHR18866:SF33">
    <property type="entry name" value="METHYLCROTONOYL-COA CARBOXYLASE SUBUNIT ALPHA, MITOCHONDRIAL-RELATED"/>
    <property type="match status" value="1"/>
</dbReference>
<organism evidence="9">
    <name type="scientific">Anaerolinea thermolimosa</name>
    <dbReference type="NCBI Taxonomy" id="229919"/>
    <lineage>
        <taxon>Bacteria</taxon>
        <taxon>Bacillati</taxon>
        <taxon>Chloroflexota</taxon>
        <taxon>Anaerolineae</taxon>
        <taxon>Anaerolineales</taxon>
        <taxon>Anaerolineaceae</taxon>
        <taxon>Anaerolinea</taxon>
    </lineage>
</organism>
<dbReference type="NCBIfam" id="NF006367">
    <property type="entry name" value="PRK08591.1"/>
    <property type="match status" value="1"/>
</dbReference>
<evidence type="ECO:0000259" key="7">
    <source>
        <dbReference type="PROSITE" id="PS50975"/>
    </source>
</evidence>
<keyword evidence="3 6" id="KW-0547">Nucleotide-binding</keyword>
<dbReference type="InterPro" id="IPR005479">
    <property type="entry name" value="CPAse_ATP-bd"/>
</dbReference>
<keyword evidence="2" id="KW-0436">Ligase</keyword>
<dbReference type="SUPFAM" id="SSF56059">
    <property type="entry name" value="Glutathione synthetase ATP-binding domain-like"/>
    <property type="match status" value="1"/>
</dbReference>
<dbReference type="EC" id="6.3.4.14" evidence="1"/>
<dbReference type="InterPro" id="IPR016185">
    <property type="entry name" value="PreATP-grasp_dom_sf"/>
</dbReference>
<dbReference type="PROSITE" id="PS50975">
    <property type="entry name" value="ATP_GRASP"/>
    <property type="match status" value="1"/>
</dbReference>
<name>A0A7C4KIH9_9CHLR</name>
<gene>
    <name evidence="9" type="ORF">ENT37_02750</name>
</gene>
<dbReference type="InterPro" id="IPR050856">
    <property type="entry name" value="Biotin_carboxylase_complex"/>
</dbReference>
<evidence type="ECO:0000256" key="5">
    <source>
        <dbReference type="ARBA" id="ARBA00023267"/>
    </source>
</evidence>
<evidence type="ECO:0000256" key="2">
    <source>
        <dbReference type="ARBA" id="ARBA00022598"/>
    </source>
</evidence>
<dbReference type="PANTHER" id="PTHR18866">
    <property type="entry name" value="CARBOXYLASE:PYRUVATE/ACETYL-COA/PROPIONYL-COA CARBOXYLASE"/>
    <property type="match status" value="1"/>
</dbReference>
<dbReference type="FunFam" id="3.40.50.20:FF:000010">
    <property type="entry name" value="Propionyl-CoA carboxylase subunit alpha"/>
    <property type="match status" value="1"/>
</dbReference>
<dbReference type="InterPro" id="IPR005482">
    <property type="entry name" value="Biotin_COase_C"/>
</dbReference>
<evidence type="ECO:0000256" key="6">
    <source>
        <dbReference type="PROSITE-ProRule" id="PRU00409"/>
    </source>
</evidence>
<dbReference type="GO" id="GO:0005524">
    <property type="term" value="F:ATP binding"/>
    <property type="evidence" value="ECO:0007669"/>
    <property type="project" value="UniProtKB-UniRule"/>
</dbReference>
<dbReference type="Pfam" id="PF02785">
    <property type="entry name" value="Biotin_carb_C"/>
    <property type="match status" value="1"/>
</dbReference>
<dbReference type="InterPro" id="IPR011761">
    <property type="entry name" value="ATP-grasp"/>
</dbReference>
<accession>A0A7C4KIH9</accession>
<dbReference type="GO" id="GO:0046872">
    <property type="term" value="F:metal ion binding"/>
    <property type="evidence" value="ECO:0007669"/>
    <property type="project" value="InterPro"/>
</dbReference>
<protein>
    <recommendedName>
        <fullName evidence="1">biotin carboxylase</fullName>
        <ecNumber evidence="1">6.3.4.14</ecNumber>
    </recommendedName>
</protein>
<dbReference type="AlphaFoldDB" id="A0A7C4KIH9"/>
<dbReference type="PROSITE" id="PS00867">
    <property type="entry name" value="CPSASE_2"/>
    <property type="match status" value="1"/>
</dbReference>
<evidence type="ECO:0000259" key="8">
    <source>
        <dbReference type="PROSITE" id="PS50979"/>
    </source>
</evidence>
<keyword evidence="4 6" id="KW-0067">ATP-binding</keyword>
<comment type="caution">
    <text evidence="9">The sequence shown here is derived from an EMBL/GenBank/DDBJ whole genome shotgun (WGS) entry which is preliminary data.</text>
</comment>
<dbReference type="PROSITE" id="PS50979">
    <property type="entry name" value="BC"/>
    <property type="match status" value="1"/>
</dbReference>
<dbReference type="GO" id="GO:0004075">
    <property type="term" value="F:biotin carboxylase activity"/>
    <property type="evidence" value="ECO:0007669"/>
    <property type="project" value="UniProtKB-EC"/>
</dbReference>
<dbReference type="Pfam" id="PF00289">
    <property type="entry name" value="Biotin_carb_N"/>
    <property type="match status" value="1"/>
</dbReference>